<sequence length="95" mass="11455">MRVYKKWEGRKARSDEIGPSGFFVIGWDKTEWDRTGQDGTEREQRCPQMETRKKKKETKSYNFMFHGCGTSRSRGMRWKENSPKIFPWNNTFHPF</sequence>
<gene>
    <name evidence="2" type="ORF">DVH24_040549</name>
</gene>
<evidence type="ECO:0000313" key="3">
    <source>
        <dbReference type="Proteomes" id="UP000290289"/>
    </source>
</evidence>
<protein>
    <submittedName>
        <fullName evidence="2">Uncharacterized protein</fullName>
    </submittedName>
</protein>
<dbReference type="Proteomes" id="UP000290289">
    <property type="component" value="Chromosome 13"/>
</dbReference>
<reference evidence="2 3" key="1">
    <citation type="submission" date="2018-10" db="EMBL/GenBank/DDBJ databases">
        <title>A high-quality apple genome assembly.</title>
        <authorList>
            <person name="Hu J."/>
        </authorList>
    </citation>
    <scope>NUCLEOTIDE SEQUENCE [LARGE SCALE GENOMIC DNA]</scope>
    <source>
        <strain evidence="3">cv. HFTH1</strain>
        <tissue evidence="2">Young leaf</tissue>
    </source>
</reference>
<proteinExistence type="predicted"/>
<accession>A0A498IB61</accession>
<feature type="compositionally biased region" description="Basic and acidic residues" evidence="1">
    <location>
        <begin position="34"/>
        <end position="45"/>
    </location>
</feature>
<name>A0A498IB61_MALDO</name>
<evidence type="ECO:0000256" key="1">
    <source>
        <dbReference type="SAM" id="MobiDB-lite"/>
    </source>
</evidence>
<comment type="caution">
    <text evidence="2">The sequence shown here is derived from an EMBL/GenBank/DDBJ whole genome shotgun (WGS) entry which is preliminary data.</text>
</comment>
<feature type="region of interest" description="Disordered" evidence="1">
    <location>
        <begin position="34"/>
        <end position="57"/>
    </location>
</feature>
<keyword evidence="3" id="KW-1185">Reference proteome</keyword>
<evidence type="ECO:0000313" key="2">
    <source>
        <dbReference type="EMBL" id="RXH79402.1"/>
    </source>
</evidence>
<dbReference type="AlphaFoldDB" id="A0A498IB61"/>
<dbReference type="EMBL" id="RDQH01000339">
    <property type="protein sequence ID" value="RXH79402.1"/>
    <property type="molecule type" value="Genomic_DNA"/>
</dbReference>
<organism evidence="2 3">
    <name type="scientific">Malus domestica</name>
    <name type="common">Apple</name>
    <name type="synonym">Pyrus malus</name>
    <dbReference type="NCBI Taxonomy" id="3750"/>
    <lineage>
        <taxon>Eukaryota</taxon>
        <taxon>Viridiplantae</taxon>
        <taxon>Streptophyta</taxon>
        <taxon>Embryophyta</taxon>
        <taxon>Tracheophyta</taxon>
        <taxon>Spermatophyta</taxon>
        <taxon>Magnoliopsida</taxon>
        <taxon>eudicotyledons</taxon>
        <taxon>Gunneridae</taxon>
        <taxon>Pentapetalae</taxon>
        <taxon>rosids</taxon>
        <taxon>fabids</taxon>
        <taxon>Rosales</taxon>
        <taxon>Rosaceae</taxon>
        <taxon>Amygdaloideae</taxon>
        <taxon>Maleae</taxon>
        <taxon>Malus</taxon>
    </lineage>
</organism>